<dbReference type="OrthoDB" id="3244603at2759"/>
<feature type="region of interest" description="Disordered" evidence="1">
    <location>
        <begin position="1"/>
        <end position="37"/>
    </location>
</feature>
<dbReference type="InterPro" id="IPR036987">
    <property type="entry name" value="SRA-YDG_sf"/>
</dbReference>
<dbReference type="AlphaFoldDB" id="A0A9P4NET0"/>
<evidence type="ECO:0000313" key="2">
    <source>
        <dbReference type="EMBL" id="KAF2418048.1"/>
    </source>
</evidence>
<feature type="region of interest" description="Disordered" evidence="1">
    <location>
        <begin position="429"/>
        <end position="470"/>
    </location>
</feature>
<keyword evidence="3" id="KW-1185">Reference proteome</keyword>
<evidence type="ECO:0000256" key="1">
    <source>
        <dbReference type="SAM" id="MobiDB-lite"/>
    </source>
</evidence>
<reference evidence="2" key="1">
    <citation type="journal article" date="2020" name="Stud. Mycol.">
        <title>101 Dothideomycetes genomes: a test case for predicting lifestyles and emergence of pathogens.</title>
        <authorList>
            <person name="Haridas S."/>
            <person name="Albert R."/>
            <person name="Binder M."/>
            <person name="Bloem J."/>
            <person name="Labutti K."/>
            <person name="Salamov A."/>
            <person name="Andreopoulos B."/>
            <person name="Baker S."/>
            <person name="Barry K."/>
            <person name="Bills G."/>
            <person name="Bluhm B."/>
            <person name="Cannon C."/>
            <person name="Castanera R."/>
            <person name="Culley D."/>
            <person name="Daum C."/>
            <person name="Ezra D."/>
            <person name="Gonzalez J."/>
            <person name="Henrissat B."/>
            <person name="Kuo A."/>
            <person name="Liang C."/>
            <person name="Lipzen A."/>
            <person name="Lutzoni F."/>
            <person name="Magnuson J."/>
            <person name="Mondo S."/>
            <person name="Nolan M."/>
            <person name="Ohm R."/>
            <person name="Pangilinan J."/>
            <person name="Park H.-J."/>
            <person name="Ramirez L."/>
            <person name="Alfaro M."/>
            <person name="Sun H."/>
            <person name="Tritt A."/>
            <person name="Yoshinaga Y."/>
            <person name="Zwiers L.-H."/>
            <person name="Turgeon B."/>
            <person name="Goodwin S."/>
            <person name="Spatafora J."/>
            <person name="Crous P."/>
            <person name="Grigoriev I."/>
        </authorList>
    </citation>
    <scope>NUCLEOTIDE SEQUENCE</scope>
    <source>
        <strain evidence="2">CBS 130266</strain>
    </source>
</reference>
<evidence type="ECO:0000313" key="3">
    <source>
        <dbReference type="Proteomes" id="UP000800235"/>
    </source>
</evidence>
<dbReference type="Gene3D" id="2.30.280.10">
    <property type="entry name" value="SRA-YDG"/>
    <property type="match status" value="1"/>
</dbReference>
<feature type="compositionally biased region" description="Basic residues" evidence="1">
    <location>
        <begin position="1"/>
        <end position="11"/>
    </location>
</feature>
<evidence type="ECO:0008006" key="4">
    <source>
        <dbReference type="Google" id="ProtNLM"/>
    </source>
</evidence>
<organism evidence="2 3">
    <name type="scientific">Tothia fuscella</name>
    <dbReference type="NCBI Taxonomy" id="1048955"/>
    <lineage>
        <taxon>Eukaryota</taxon>
        <taxon>Fungi</taxon>
        <taxon>Dikarya</taxon>
        <taxon>Ascomycota</taxon>
        <taxon>Pezizomycotina</taxon>
        <taxon>Dothideomycetes</taxon>
        <taxon>Pleosporomycetidae</taxon>
        <taxon>Venturiales</taxon>
        <taxon>Cylindrosympodiaceae</taxon>
        <taxon>Tothia</taxon>
    </lineage>
</organism>
<dbReference type="EMBL" id="MU007132">
    <property type="protein sequence ID" value="KAF2418048.1"/>
    <property type="molecule type" value="Genomic_DNA"/>
</dbReference>
<comment type="caution">
    <text evidence="2">The sequence shown here is derived from an EMBL/GenBank/DDBJ whole genome shotgun (WGS) entry which is preliminary data.</text>
</comment>
<sequence length="470" mass="53740">MAPRNSHKPRPLSRPEVEISSKDSDTPPEFSPKAIASSGTKWGQLTWKERDIPESLKPEALRCAAAWIRDDLDPLVAREGPKALGQDEIISIHTLLILMQQHQIPLHTLRFSRIHLAIDELRGKATRWPKMLVMEADCVVEYLVSTYGPLKHIRTPLYEKGGRLSGVCLPGDITKQALINRFRQQNPELVDNTRAYVHGNAKFTAGQWWLNTIFAFRDGIIDNKCNNGGICYDEKSCYAIVLTGKNEVESMSPETFTYRCGPEEPGRHRLVARTFRARYPIRVLRSHNLASINAPRAGVRYEGLYKVVGWALRPYNTSENDKLQALYDVKFERDDPFPVDRLMRIPLAEDVDDYKAFKLSLRERLAEEDSRQSSELLDDVRRKCVIDVELPKVQDAPVVFRPRLERPTQDTRNSSQLLDDVRRKDVIDVEIPKDDRAHEVSPTRPQRPTLTSSKFMASHSPKNSDVAEDR</sequence>
<feature type="compositionally biased region" description="Basic and acidic residues" evidence="1">
    <location>
        <begin position="429"/>
        <end position="441"/>
    </location>
</feature>
<proteinExistence type="predicted"/>
<dbReference type="SUPFAM" id="SSF88697">
    <property type="entry name" value="PUA domain-like"/>
    <property type="match status" value="1"/>
</dbReference>
<gene>
    <name evidence="2" type="ORF">EJ08DRAFT_707452</name>
</gene>
<feature type="compositionally biased region" description="Basic and acidic residues" evidence="1">
    <location>
        <begin position="13"/>
        <end position="25"/>
    </location>
</feature>
<dbReference type="InterPro" id="IPR015947">
    <property type="entry name" value="PUA-like_sf"/>
</dbReference>
<dbReference type="Proteomes" id="UP000800235">
    <property type="component" value="Unassembled WGS sequence"/>
</dbReference>
<accession>A0A9P4NET0</accession>
<name>A0A9P4NET0_9PEZI</name>
<protein>
    <recommendedName>
        <fullName evidence="4">YDG domain-containing protein</fullName>
    </recommendedName>
</protein>
<feature type="compositionally biased region" description="Polar residues" evidence="1">
    <location>
        <begin position="443"/>
        <end position="463"/>
    </location>
</feature>